<dbReference type="Pfam" id="PF00106">
    <property type="entry name" value="adh_short"/>
    <property type="match status" value="1"/>
</dbReference>
<dbReference type="STRING" id="402600.SAMN05216188_13162"/>
<dbReference type="RefSeq" id="WP_089961296.1">
    <property type="nucleotide sequence ID" value="NZ_FOFR01000031.1"/>
</dbReference>
<keyword evidence="2" id="KW-1185">Reference proteome</keyword>
<dbReference type="Proteomes" id="UP000199352">
    <property type="component" value="Unassembled WGS sequence"/>
</dbReference>
<sequence length="59" mass="5677">MSQIITGTLLAGRVAVVTGASSGIGAATAERLAALGAEVAVAAAAGQVAERLGRCACRH</sequence>
<organism evidence="1 2">
    <name type="scientific">Lentzea xinjiangensis</name>
    <dbReference type="NCBI Taxonomy" id="402600"/>
    <lineage>
        <taxon>Bacteria</taxon>
        <taxon>Bacillati</taxon>
        <taxon>Actinomycetota</taxon>
        <taxon>Actinomycetes</taxon>
        <taxon>Pseudonocardiales</taxon>
        <taxon>Pseudonocardiaceae</taxon>
        <taxon>Lentzea</taxon>
    </lineage>
</organism>
<protein>
    <submittedName>
        <fullName evidence="1">Short chain dehydrogenase</fullName>
    </submittedName>
</protein>
<dbReference type="InterPro" id="IPR036291">
    <property type="entry name" value="NAD(P)-bd_dom_sf"/>
</dbReference>
<evidence type="ECO:0000313" key="2">
    <source>
        <dbReference type="Proteomes" id="UP000199352"/>
    </source>
</evidence>
<proteinExistence type="predicted"/>
<evidence type="ECO:0000313" key="1">
    <source>
        <dbReference type="EMBL" id="SES30285.1"/>
    </source>
</evidence>
<gene>
    <name evidence="1" type="ORF">SAMN05216188_13162</name>
</gene>
<dbReference type="InterPro" id="IPR002347">
    <property type="entry name" value="SDR_fam"/>
</dbReference>
<dbReference type="Gene3D" id="3.40.50.720">
    <property type="entry name" value="NAD(P)-binding Rossmann-like Domain"/>
    <property type="match status" value="1"/>
</dbReference>
<dbReference type="EMBL" id="FOFR01000031">
    <property type="protein sequence ID" value="SES30285.1"/>
    <property type="molecule type" value="Genomic_DNA"/>
</dbReference>
<dbReference type="AlphaFoldDB" id="A0A1H9W8W4"/>
<accession>A0A1H9W8W4</accession>
<dbReference type="SUPFAM" id="SSF51735">
    <property type="entry name" value="NAD(P)-binding Rossmann-fold domains"/>
    <property type="match status" value="1"/>
</dbReference>
<name>A0A1H9W8W4_9PSEU</name>
<reference evidence="2" key="1">
    <citation type="submission" date="2016-10" db="EMBL/GenBank/DDBJ databases">
        <authorList>
            <person name="Varghese N."/>
            <person name="Submissions S."/>
        </authorList>
    </citation>
    <scope>NUCLEOTIDE SEQUENCE [LARGE SCALE GENOMIC DNA]</scope>
    <source>
        <strain evidence="2">CGMCC 4.3525</strain>
    </source>
</reference>